<keyword evidence="6 7" id="KW-0472">Membrane</keyword>
<feature type="transmembrane region" description="Helical" evidence="7">
    <location>
        <begin position="200"/>
        <end position="222"/>
    </location>
</feature>
<feature type="transmembrane region" description="Helical" evidence="7">
    <location>
        <begin position="323"/>
        <end position="343"/>
    </location>
</feature>
<organism evidence="8 9">
    <name type="scientific">Thermohalobacter berrensis</name>
    <dbReference type="NCBI Taxonomy" id="99594"/>
    <lineage>
        <taxon>Bacteria</taxon>
        <taxon>Bacillati</taxon>
        <taxon>Bacillota</taxon>
        <taxon>Tissierellia</taxon>
        <taxon>Tissierellales</taxon>
        <taxon>Thermohalobacteraceae</taxon>
        <taxon>Thermohalobacter</taxon>
    </lineage>
</organism>
<feature type="transmembrane region" description="Helical" evidence="7">
    <location>
        <begin position="271"/>
        <end position="295"/>
    </location>
</feature>
<feature type="transmembrane region" description="Helical" evidence="7">
    <location>
        <begin position="20"/>
        <end position="39"/>
    </location>
</feature>
<feature type="transmembrane region" description="Helical" evidence="7">
    <location>
        <begin position="51"/>
        <end position="74"/>
    </location>
</feature>
<evidence type="ECO:0000313" key="8">
    <source>
        <dbReference type="EMBL" id="RKD34256.1"/>
    </source>
</evidence>
<feature type="transmembrane region" description="Helical" evidence="7">
    <location>
        <begin position="363"/>
        <end position="382"/>
    </location>
</feature>
<keyword evidence="3" id="KW-1003">Cell membrane</keyword>
<evidence type="ECO:0000256" key="7">
    <source>
        <dbReference type="SAM" id="Phobius"/>
    </source>
</evidence>
<feature type="transmembrane region" description="Helical" evidence="7">
    <location>
        <begin position="95"/>
        <end position="118"/>
    </location>
</feature>
<dbReference type="GO" id="GO:0005886">
    <property type="term" value="C:plasma membrane"/>
    <property type="evidence" value="ECO:0007669"/>
    <property type="project" value="UniProtKB-SubCell"/>
</dbReference>
<feature type="transmembrane region" description="Helical" evidence="7">
    <location>
        <begin position="171"/>
        <end position="194"/>
    </location>
</feature>
<reference evidence="8 9" key="1">
    <citation type="submission" date="2016-08" db="EMBL/GenBank/DDBJ databases">
        <title>Novel Firmicutes and Novel Genomes.</title>
        <authorList>
            <person name="Poppleton D.I."/>
            <person name="Gribaldo S."/>
        </authorList>
    </citation>
    <scope>NUCLEOTIDE SEQUENCE [LARGE SCALE GENOMIC DNA]</scope>
    <source>
        <strain evidence="8 9">CTT3</strain>
    </source>
</reference>
<dbReference type="NCBIfam" id="TIGR00797">
    <property type="entry name" value="matE"/>
    <property type="match status" value="1"/>
</dbReference>
<feature type="transmembrane region" description="Helical" evidence="7">
    <location>
        <begin position="394"/>
        <end position="413"/>
    </location>
</feature>
<keyword evidence="9" id="KW-1185">Reference proteome</keyword>
<dbReference type="Proteomes" id="UP000284177">
    <property type="component" value="Unassembled WGS sequence"/>
</dbReference>
<evidence type="ECO:0000313" key="9">
    <source>
        <dbReference type="Proteomes" id="UP000284177"/>
    </source>
</evidence>
<comment type="subcellular location">
    <subcellularLocation>
        <location evidence="1">Cell membrane</location>
        <topology evidence="1">Multi-pass membrane protein</topology>
    </subcellularLocation>
</comment>
<name>A0A419T9W2_9FIRM</name>
<dbReference type="GO" id="GO:0015297">
    <property type="term" value="F:antiporter activity"/>
    <property type="evidence" value="ECO:0007669"/>
    <property type="project" value="InterPro"/>
</dbReference>
<evidence type="ECO:0000256" key="2">
    <source>
        <dbReference type="ARBA" id="ARBA00022448"/>
    </source>
</evidence>
<accession>A0A419T9W2</accession>
<keyword evidence="5 7" id="KW-1133">Transmembrane helix</keyword>
<keyword evidence="2" id="KW-0813">Transport</keyword>
<dbReference type="RefSeq" id="WP_120165951.1">
    <property type="nucleotide sequence ID" value="NZ_MCIB01000001.1"/>
</dbReference>
<proteinExistence type="predicted"/>
<dbReference type="OrthoDB" id="9811110at2"/>
<evidence type="ECO:0000256" key="6">
    <source>
        <dbReference type="ARBA" id="ARBA00023136"/>
    </source>
</evidence>
<keyword evidence="4 7" id="KW-0812">Transmembrane</keyword>
<evidence type="ECO:0000256" key="1">
    <source>
        <dbReference type="ARBA" id="ARBA00004651"/>
    </source>
</evidence>
<evidence type="ECO:0000256" key="4">
    <source>
        <dbReference type="ARBA" id="ARBA00022692"/>
    </source>
</evidence>
<dbReference type="PANTHER" id="PTHR43823">
    <property type="entry name" value="SPORULATION PROTEIN YKVU"/>
    <property type="match status" value="1"/>
</dbReference>
<feature type="transmembrane region" description="Helical" evidence="7">
    <location>
        <begin position="419"/>
        <end position="440"/>
    </location>
</feature>
<dbReference type="AlphaFoldDB" id="A0A419T9W2"/>
<dbReference type="InterPro" id="IPR002528">
    <property type="entry name" value="MATE_fam"/>
</dbReference>
<dbReference type="PIRSF" id="PIRSF006603">
    <property type="entry name" value="DinF"/>
    <property type="match status" value="1"/>
</dbReference>
<evidence type="ECO:0000256" key="3">
    <source>
        <dbReference type="ARBA" id="ARBA00022475"/>
    </source>
</evidence>
<feature type="transmembrane region" description="Helical" evidence="7">
    <location>
        <begin position="138"/>
        <end position="159"/>
    </location>
</feature>
<dbReference type="GO" id="GO:0042910">
    <property type="term" value="F:xenobiotic transmembrane transporter activity"/>
    <property type="evidence" value="ECO:0007669"/>
    <property type="project" value="InterPro"/>
</dbReference>
<evidence type="ECO:0000256" key="5">
    <source>
        <dbReference type="ARBA" id="ARBA00022989"/>
    </source>
</evidence>
<gene>
    <name evidence="8" type="ORF">BET03_00030</name>
</gene>
<dbReference type="EMBL" id="MCIB01000001">
    <property type="protein sequence ID" value="RKD34256.1"/>
    <property type="molecule type" value="Genomic_DNA"/>
</dbReference>
<dbReference type="Pfam" id="PF01554">
    <property type="entry name" value="MatE"/>
    <property type="match status" value="2"/>
</dbReference>
<dbReference type="InterPro" id="IPR051327">
    <property type="entry name" value="MATE_MepA_subfamily"/>
</dbReference>
<protein>
    <submittedName>
        <fullName evidence="8">MATE family efflux transporter</fullName>
    </submittedName>
</protein>
<dbReference type="InterPro" id="IPR048279">
    <property type="entry name" value="MdtK-like"/>
</dbReference>
<comment type="caution">
    <text evidence="8">The sequence shown here is derived from an EMBL/GenBank/DDBJ whole genome shotgun (WGS) entry which is preliminary data.</text>
</comment>
<dbReference type="PANTHER" id="PTHR43823:SF3">
    <property type="entry name" value="MULTIDRUG EXPORT PROTEIN MEPA"/>
    <property type="match status" value="1"/>
</dbReference>
<sequence>MNQSKKENRLGTEPILPLLFKLSIPSILSMAIQALYNVVDSIFVARLNQNALAALSLAFPIQMVLIAIAVGTGVGTSSLISRLLGQGKDKRASNVAEHVILTSIAYGLIIGTFGILFSDQIISVFTDNPVLIDYGTRYIRIILIGSIALFIPMISNNILRGEGNTIIPMITMLIGSILNIILDPLLIFGIGIFPKLGIEGAAIATVFSRAVSGSFILFMLFKGNHQIKLNFQVFKFDLSILKGIYQVGFPAMIMQFLASFMIAGLNTILNSYSATAIAVMGIYFRLQSFVFMPVFGLNQGFMPIMGYNYGHNKPERMKKTMKYGFIIAFTFTTLGFLIFQLFAENLIRMFNDDPELLRIGTRALKTITLAFPIIGPAIIGSTTFQSIGKGLPSLILSFSRQIILLLPLAYILGKIGGLHMIWYAFPISEVISGIFLIVWLRSTLKEVFYKMKLRTQE</sequence>